<sequence>MGGGRARAEDDGGKERGGKEGFNMNTKEENLAFLLPFPFTPSKLLLFLSLSLSLLFKVSRENSLHFPQNYLLFPESFACSLNRD</sequence>
<reference evidence="2 3" key="1">
    <citation type="journal article" date="2024" name="G3 (Bethesda)">
        <title>Genome assembly of Hibiscus sabdariffa L. provides insights into metabolisms of medicinal natural products.</title>
        <authorList>
            <person name="Kim T."/>
        </authorList>
    </citation>
    <scope>NUCLEOTIDE SEQUENCE [LARGE SCALE GENOMIC DNA]</scope>
    <source>
        <strain evidence="2">TK-2024</strain>
        <tissue evidence="2">Old leaves</tissue>
    </source>
</reference>
<name>A0ABR2UAQ9_9ROSI</name>
<dbReference type="Proteomes" id="UP001396334">
    <property type="component" value="Unassembled WGS sequence"/>
</dbReference>
<organism evidence="2 3">
    <name type="scientific">Hibiscus sabdariffa</name>
    <name type="common">roselle</name>
    <dbReference type="NCBI Taxonomy" id="183260"/>
    <lineage>
        <taxon>Eukaryota</taxon>
        <taxon>Viridiplantae</taxon>
        <taxon>Streptophyta</taxon>
        <taxon>Embryophyta</taxon>
        <taxon>Tracheophyta</taxon>
        <taxon>Spermatophyta</taxon>
        <taxon>Magnoliopsida</taxon>
        <taxon>eudicotyledons</taxon>
        <taxon>Gunneridae</taxon>
        <taxon>Pentapetalae</taxon>
        <taxon>rosids</taxon>
        <taxon>malvids</taxon>
        <taxon>Malvales</taxon>
        <taxon>Malvaceae</taxon>
        <taxon>Malvoideae</taxon>
        <taxon>Hibiscus</taxon>
    </lineage>
</organism>
<accession>A0ABR2UAQ9</accession>
<protein>
    <submittedName>
        <fullName evidence="2">Uncharacterized protein</fullName>
    </submittedName>
</protein>
<feature type="region of interest" description="Disordered" evidence="1">
    <location>
        <begin position="1"/>
        <end position="23"/>
    </location>
</feature>
<evidence type="ECO:0000313" key="2">
    <source>
        <dbReference type="EMBL" id="KAK9046796.1"/>
    </source>
</evidence>
<keyword evidence="3" id="KW-1185">Reference proteome</keyword>
<gene>
    <name evidence="2" type="ORF">V6N11_052673</name>
</gene>
<feature type="compositionally biased region" description="Basic and acidic residues" evidence="1">
    <location>
        <begin position="1"/>
        <end position="19"/>
    </location>
</feature>
<proteinExistence type="predicted"/>
<dbReference type="EMBL" id="JBBPBN010000001">
    <property type="protein sequence ID" value="KAK9046796.1"/>
    <property type="molecule type" value="Genomic_DNA"/>
</dbReference>
<evidence type="ECO:0000256" key="1">
    <source>
        <dbReference type="SAM" id="MobiDB-lite"/>
    </source>
</evidence>
<comment type="caution">
    <text evidence="2">The sequence shown here is derived from an EMBL/GenBank/DDBJ whole genome shotgun (WGS) entry which is preliminary data.</text>
</comment>
<evidence type="ECO:0000313" key="3">
    <source>
        <dbReference type="Proteomes" id="UP001396334"/>
    </source>
</evidence>